<evidence type="ECO:0000256" key="1">
    <source>
        <dbReference type="SAM" id="MobiDB-lite"/>
    </source>
</evidence>
<evidence type="ECO:0000313" key="2">
    <source>
        <dbReference type="EMBL" id="KAJ1178375.1"/>
    </source>
</evidence>
<dbReference type="EMBL" id="JANPWB010000006">
    <property type="protein sequence ID" value="KAJ1178375.1"/>
    <property type="molecule type" value="Genomic_DNA"/>
</dbReference>
<protein>
    <submittedName>
        <fullName evidence="2">Uncharacterized protein</fullName>
    </submittedName>
</protein>
<feature type="region of interest" description="Disordered" evidence="1">
    <location>
        <begin position="1"/>
        <end position="73"/>
    </location>
</feature>
<dbReference type="AlphaFoldDB" id="A0AAV7TNY9"/>
<comment type="caution">
    <text evidence="2">The sequence shown here is derived from an EMBL/GenBank/DDBJ whole genome shotgun (WGS) entry which is preliminary data.</text>
</comment>
<feature type="compositionally biased region" description="Basic and acidic residues" evidence="1">
    <location>
        <begin position="18"/>
        <end position="28"/>
    </location>
</feature>
<sequence length="73" mass="7810">MGRNRKDKPGATGSGTHKLFEPGEHRNSPDGSLASTLAEHSQRFNDILGPVQGYPETQDLRIAHSQGSPAGRS</sequence>
<organism evidence="2 3">
    <name type="scientific">Pleurodeles waltl</name>
    <name type="common">Iberian ribbed newt</name>
    <dbReference type="NCBI Taxonomy" id="8319"/>
    <lineage>
        <taxon>Eukaryota</taxon>
        <taxon>Metazoa</taxon>
        <taxon>Chordata</taxon>
        <taxon>Craniata</taxon>
        <taxon>Vertebrata</taxon>
        <taxon>Euteleostomi</taxon>
        <taxon>Amphibia</taxon>
        <taxon>Batrachia</taxon>
        <taxon>Caudata</taxon>
        <taxon>Salamandroidea</taxon>
        <taxon>Salamandridae</taxon>
        <taxon>Pleurodelinae</taxon>
        <taxon>Pleurodeles</taxon>
    </lineage>
</organism>
<proteinExistence type="predicted"/>
<name>A0AAV7TNY9_PLEWA</name>
<reference evidence="2" key="1">
    <citation type="journal article" date="2022" name="bioRxiv">
        <title>Sequencing and chromosome-scale assembly of the giantPleurodeles waltlgenome.</title>
        <authorList>
            <person name="Brown T."/>
            <person name="Elewa A."/>
            <person name="Iarovenko S."/>
            <person name="Subramanian E."/>
            <person name="Araus A.J."/>
            <person name="Petzold A."/>
            <person name="Susuki M."/>
            <person name="Suzuki K.-i.T."/>
            <person name="Hayashi T."/>
            <person name="Toyoda A."/>
            <person name="Oliveira C."/>
            <person name="Osipova E."/>
            <person name="Leigh N.D."/>
            <person name="Simon A."/>
            <person name="Yun M.H."/>
        </authorList>
    </citation>
    <scope>NUCLEOTIDE SEQUENCE</scope>
    <source>
        <strain evidence="2">20211129_DDA</strain>
        <tissue evidence="2">Liver</tissue>
    </source>
</reference>
<gene>
    <name evidence="2" type="ORF">NDU88_003621</name>
</gene>
<accession>A0AAV7TNY9</accession>
<dbReference type="Proteomes" id="UP001066276">
    <property type="component" value="Chromosome 3_2"/>
</dbReference>
<keyword evidence="3" id="KW-1185">Reference proteome</keyword>
<feature type="compositionally biased region" description="Polar residues" evidence="1">
    <location>
        <begin position="29"/>
        <end position="39"/>
    </location>
</feature>
<evidence type="ECO:0000313" key="3">
    <source>
        <dbReference type="Proteomes" id="UP001066276"/>
    </source>
</evidence>